<keyword evidence="7 12" id="KW-1133">Transmembrane helix</keyword>
<feature type="active site" evidence="12">
    <location>
        <position position="227"/>
    </location>
</feature>
<keyword evidence="8 12" id="KW-0443">Lipid metabolism</keyword>
<dbReference type="GO" id="GO:0032049">
    <property type="term" value="P:cardiolipin biosynthetic process"/>
    <property type="evidence" value="ECO:0007669"/>
    <property type="project" value="UniProtKB-UniRule"/>
</dbReference>
<dbReference type="GO" id="GO:0008808">
    <property type="term" value="F:cardiolipin synthase activity"/>
    <property type="evidence" value="ECO:0007669"/>
    <property type="project" value="UniProtKB-UniRule"/>
</dbReference>
<dbReference type="AlphaFoldDB" id="A0A2M8RYY2"/>
<dbReference type="PANTHER" id="PTHR21248:SF22">
    <property type="entry name" value="PHOSPHOLIPASE D"/>
    <property type="match status" value="1"/>
</dbReference>
<dbReference type="InterPro" id="IPR027379">
    <property type="entry name" value="CLS_N"/>
</dbReference>
<keyword evidence="10 12" id="KW-0594">Phospholipid biosynthesis</keyword>
<keyword evidence="3 12" id="KW-0444">Lipid biosynthesis</keyword>
<evidence type="ECO:0000256" key="7">
    <source>
        <dbReference type="ARBA" id="ARBA00022989"/>
    </source>
</evidence>
<feature type="transmembrane region" description="Helical" evidence="12">
    <location>
        <begin position="41"/>
        <end position="59"/>
    </location>
</feature>
<feature type="active site" evidence="12">
    <location>
        <position position="225"/>
    </location>
</feature>
<comment type="catalytic activity">
    <reaction evidence="12">
        <text>2 a 1,2-diacyl-sn-glycero-3-phospho-(1'-sn-glycerol) = a cardiolipin + glycerol</text>
        <dbReference type="Rhea" id="RHEA:31451"/>
        <dbReference type="ChEBI" id="CHEBI:17754"/>
        <dbReference type="ChEBI" id="CHEBI:62237"/>
        <dbReference type="ChEBI" id="CHEBI:64716"/>
    </reaction>
</comment>
<dbReference type="PANTHER" id="PTHR21248">
    <property type="entry name" value="CARDIOLIPIN SYNTHASE"/>
    <property type="match status" value="1"/>
</dbReference>
<dbReference type="EC" id="2.7.8.-" evidence="12"/>
<evidence type="ECO:0000256" key="1">
    <source>
        <dbReference type="ARBA" id="ARBA00004651"/>
    </source>
</evidence>
<dbReference type="NCBIfam" id="TIGR04265">
    <property type="entry name" value="bac_cardiolipin"/>
    <property type="match status" value="1"/>
</dbReference>
<dbReference type="RefSeq" id="WP_100295681.1">
    <property type="nucleotide sequence ID" value="NZ_PHGZ01000003.1"/>
</dbReference>
<dbReference type="PROSITE" id="PS50035">
    <property type="entry name" value="PLD"/>
    <property type="match status" value="2"/>
</dbReference>
<feature type="transmembrane region" description="Helical" evidence="12">
    <location>
        <begin position="9"/>
        <end position="29"/>
    </location>
</feature>
<evidence type="ECO:0000256" key="11">
    <source>
        <dbReference type="ARBA" id="ARBA00023264"/>
    </source>
</evidence>
<evidence type="ECO:0000256" key="4">
    <source>
        <dbReference type="ARBA" id="ARBA00022679"/>
    </source>
</evidence>
<feature type="domain" description="PLD phosphodiesterase" evidence="13">
    <location>
        <begin position="400"/>
        <end position="427"/>
    </location>
</feature>
<evidence type="ECO:0000313" key="15">
    <source>
        <dbReference type="Proteomes" id="UP000230282"/>
    </source>
</evidence>
<dbReference type="Gene3D" id="3.30.870.10">
    <property type="entry name" value="Endonuclease Chain A"/>
    <property type="match status" value="2"/>
</dbReference>
<keyword evidence="4 12" id="KW-0808">Transferase</keyword>
<dbReference type="InterPro" id="IPR025202">
    <property type="entry name" value="PLD-like_dom"/>
</dbReference>
<comment type="similarity">
    <text evidence="12">Belongs to the phospholipase D family. Cardiolipin synthase subfamily. ClsA sub-subfamily.</text>
</comment>
<keyword evidence="6" id="KW-0677">Repeat</keyword>
<dbReference type="InterPro" id="IPR001736">
    <property type="entry name" value="PLipase_D/transphosphatidylase"/>
</dbReference>
<keyword evidence="15" id="KW-1185">Reference proteome</keyword>
<evidence type="ECO:0000313" key="14">
    <source>
        <dbReference type="EMBL" id="PJG84086.1"/>
    </source>
</evidence>
<keyword evidence="9 12" id="KW-0472">Membrane</keyword>
<dbReference type="InterPro" id="IPR022924">
    <property type="entry name" value="Cardiolipin_synthase"/>
</dbReference>
<evidence type="ECO:0000256" key="8">
    <source>
        <dbReference type="ARBA" id="ARBA00023098"/>
    </source>
</evidence>
<evidence type="ECO:0000256" key="12">
    <source>
        <dbReference type="HAMAP-Rule" id="MF_00190"/>
    </source>
</evidence>
<accession>A0A2M8RYY2</accession>
<keyword evidence="5 12" id="KW-0812">Transmembrane</keyword>
<proteinExistence type="inferred from homology"/>
<feature type="domain" description="PLD phosphodiesterase" evidence="13">
    <location>
        <begin position="220"/>
        <end position="247"/>
    </location>
</feature>
<protein>
    <recommendedName>
        <fullName evidence="12">Cardiolipin synthase A</fullName>
        <shortName evidence="12">CL synthase</shortName>
        <ecNumber evidence="12">2.7.8.-</ecNumber>
    </recommendedName>
</protein>
<gene>
    <name evidence="14" type="primary">cls</name>
    <name evidence="12" type="synonym">clsA</name>
    <name evidence="14" type="ORF">CVP04_01145</name>
</gene>
<feature type="active site" evidence="12">
    <location>
        <position position="412"/>
    </location>
</feature>
<evidence type="ECO:0000256" key="10">
    <source>
        <dbReference type="ARBA" id="ARBA00023209"/>
    </source>
</evidence>
<evidence type="ECO:0000256" key="6">
    <source>
        <dbReference type="ARBA" id="ARBA00022737"/>
    </source>
</evidence>
<keyword evidence="2 12" id="KW-1003">Cell membrane</keyword>
<feature type="active site" evidence="12">
    <location>
        <position position="407"/>
    </location>
</feature>
<sequence length="487" mass="55476">MSFTIEQIIAYIIPVIIWILTISITMRLIVKKQSVSATLSWLMVIYLVPIVGIIAYLIFGEIKLGSHRAARFRALQPKFLRWFEDFSQCDHLINTHNTLLYRPLFDLAQKRLHIPCILGNELHILDTPESIIAGIVKDIQAARRSVNMVFYIWANGGLVDQVQQALIDARRRGVEVNILLDSVGSRPFFKSANYREMTQQGIAITETLHVNLLRMFFSRIDLRQHRKIIVIDNQIAYTGSMNMVDPQYFKQDSHVGKWVDIMVRIDGPVSSVLNGLHAWDWEIETNQALPLQQPDCPLLPIETNNSHAVQILATGPGFPDDLMAQSLSLAIFSARKSITITSPYFVPSHNIAEALRLAALRGVEVTLILPKKNDSLMVGWASRTFFDDLLAAGVKIYKFEKGLLHTKSVLVDNRLALVGTVNMDMRSFLLNFEVTMVVEDLAFANEITLLQENYLNGSTQLDYKTWIKRPVYHRVIERLFFLFSPLL</sequence>
<keyword evidence="11 12" id="KW-1208">Phospholipid metabolism</keyword>
<comment type="subcellular location">
    <subcellularLocation>
        <location evidence="1 12">Cell membrane</location>
        <topology evidence="1 12">Multi-pass membrane protein</topology>
    </subcellularLocation>
</comment>
<organism evidence="14 15">
    <name type="scientific">Caviibacterium pharyngocola</name>
    <dbReference type="NCBI Taxonomy" id="28159"/>
    <lineage>
        <taxon>Bacteria</taxon>
        <taxon>Pseudomonadati</taxon>
        <taxon>Pseudomonadota</taxon>
        <taxon>Gammaproteobacteria</taxon>
        <taxon>Pasteurellales</taxon>
        <taxon>Pasteurellaceae</taxon>
        <taxon>Caviibacterium</taxon>
    </lineage>
</organism>
<comment type="caution">
    <text evidence="14">The sequence shown here is derived from an EMBL/GenBank/DDBJ whole genome shotgun (WGS) entry which is preliminary data.</text>
</comment>
<dbReference type="CDD" id="cd09158">
    <property type="entry name" value="PLDc_EcCLS_like_2"/>
    <property type="match status" value="1"/>
</dbReference>
<dbReference type="Proteomes" id="UP000230282">
    <property type="component" value="Unassembled WGS sequence"/>
</dbReference>
<dbReference type="EMBL" id="PHGZ01000003">
    <property type="protein sequence ID" value="PJG84086.1"/>
    <property type="molecule type" value="Genomic_DNA"/>
</dbReference>
<dbReference type="Pfam" id="PF13396">
    <property type="entry name" value="PLDc_N"/>
    <property type="match status" value="1"/>
</dbReference>
<name>A0A2M8RYY2_9PAST</name>
<evidence type="ECO:0000256" key="9">
    <source>
        <dbReference type="ARBA" id="ARBA00023136"/>
    </source>
</evidence>
<feature type="active site" evidence="12">
    <location>
        <position position="232"/>
    </location>
</feature>
<evidence type="ECO:0000256" key="3">
    <source>
        <dbReference type="ARBA" id="ARBA00022516"/>
    </source>
</evidence>
<evidence type="ECO:0000256" key="5">
    <source>
        <dbReference type="ARBA" id="ARBA00022692"/>
    </source>
</evidence>
<dbReference type="InterPro" id="IPR030840">
    <property type="entry name" value="CL_synthase_A"/>
</dbReference>
<dbReference type="GO" id="GO:0005886">
    <property type="term" value="C:plasma membrane"/>
    <property type="evidence" value="ECO:0007669"/>
    <property type="project" value="UniProtKB-SubCell"/>
</dbReference>
<dbReference type="SMART" id="SM00155">
    <property type="entry name" value="PLDc"/>
    <property type="match status" value="2"/>
</dbReference>
<reference evidence="14 15" key="1">
    <citation type="submission" date="2017-11" db="EMBL/GenBank/DDBJ databases">
        <title>Reclassification of Bisgaard taxon 5 as Caviibacterium pharyngocola gen. nov., sp. nov.</title>
        <authorList>
            <person name="Christensen H."/>
        </authorList>
    </citation>
    <scope>NUCLEOTIDE SEQUENCE [LARGE SCALE GENOMIC DNA]</scope>
    <source>
        <strain evidence="14 15">7_3</strain>
    </source>
</reference>
<feature type="active site" evidence="12">
    <location>
        <position position="405"/>
    </location>
</feature>
<dbReference type="SUPFAM" id="SSF56024">
    <property type="entry name" value="Phospholipase D/nuclease"/>
    <property type="match status" value="2"/>
</dbReference>
<dbReference type="OrthoDB" id="9814092at2"/>
<evidence type="ECO:0000259" key="13">
    <source>
        <dbReference type="PROSITE" id="PS50035"/>
    </source>
</evidence>
<dbReference type="Pfam" id="PF13091">
    <property type="entry name" value="PLDc_2"/>
    <property type="match status" value="2"/>
</dbReference>
<dbReference type="CDD" id="cd09152">
    <property type="entry name" value="PLDc_EcCLS_like_1"/>
    <property type="match status" value="1"/>
</dbReference>
<dbReference type="HAMAP" id="MF_00190">
    <property type="entry name" value="Cardiolipin_synth_ClsA"/>
    <property type="match status" value="1"/>
</dbReference>
<comment type="function">
    <text evidence="12">Catalyzes the reversible phosphatidyl group transfer from one phosphatidylglycerol molecule to another to form cardiolipin (CL) (diphosphatidylglycerol) and glycerol.</text>
</comment>
<evidence type="ECO:0000256" key="2">
    <source>
        <dbReference type="ARBA" id="ARBA00022475"/>
    </source>
</evidence>